<feature type="compositionally biased region" description="Basic and acidic residues" evidence="1">
    <location>
        <begin position="73"/>
        <end position="83"/>
    </location>
</feature>
<dbReference type="Proteomes" id="UP001223072">
    <property type="component" value="Unassembled WGS sequence"/>
</dbReference>
<evidence type="ECO:0000313" key="3">
    <source>
        <dbReference type="EMBL" id="MDQ0933786.1"/>
    </source>
</evidence>
<organism evidence="3 4">
    <name type="scientific">Streptomyces turgidiscabies</name>
    <dbReference type="NCBI Taxonomy" id="85558"/>
    <lineage>
        <taxon>Bacteria</taxon>
        <taxon>Bacillati</taxon>
        <taxon>Actinomycetota</taxon>
        <taxon>Actinomycetes</taxon>
        <taxon>Kitasatosporales</taxon>
        <taxon>Streptomycetaceae</taxon>
        <taxon>Streptomyces</taxon>
    </lineage>
</organism>
<accession>A0ABU0RP63</accession>
<sequence>MSSQKKTPAEEPEEPSRAGGACVLVVLAAVVVAVVFAVSPTVGVLSLWTLGVLLLWRSARRRMSDSSATPPPQEDRPSCDECAGHNLVSVTPLEGQKGMLIYTTAVPDRPNHTHIHIAGKVNAP</sequence>
<feature type="transmembrane region" description="Helical" evidence="2">
    <location>
        <begin position="23"/>
        <end position="56"/>
    </location>
</feature>
<evidence type="ECO:0000256" key="2">
    <source>
        <dbReference type="SAM" id="Phobius"/>
    </source>
</evidence>
<evidence type="ECO:0000313" key="4">
    <source>
        <dbReference type="Proteomes" id="UP001223072"/>
    </source>
</evidence>
<dbReference type="RefSeq" id="WP_307627502.1">
    <property type="nucleotide sequence ID" value="NZ_JAUSZS010000004.1"/>
</dbReference>
<evidence type="ECO:0000256" key="1">
    <source>
        <dbReference type="SAM" id="MobiDB-lite"/>
    </source>
</evidence>
<protein>
    <submittedName>
        <fullName evidence="3">Uncharacterized protein</fullName>
    </submittedName>
</protein>
<dbReference type="EMBL" id="JAUSZS010000004">
    <property type="protein sequence ID" value="MDQ0933786.1"/>
    <property type="molecule type" value="Genomic_DNA"/>
</dbReference>
<keyword evidence="2" id="KW-0472">Membrane</keyword>
<keyword evidence="4" id="KW-1185">Reference proteome</keyword>
<feature type="region of interest" description="Disordered" evidence="1">
    <location>
        <begin position="62"/>
        <end position="83"/>
    </location>
</feature>
<gene>
    <name evidence="3" type="ORF">QFZ49_003726</name>
</gene>
<comment type="caution">
    <text evidence="3">The sequence shown here is derived from an EMBL/GenBank/DDBJ whole genome shotgun (WGS) entry which is preliminary data.</text>
</comment>
<name>A0ABU0RP63_9ACTN</name>
<proteinExistence type="predicted"/>
<reference evidence="3 4" key="1">
    <citation type="submission" date="2023-07" db="EMBL/GenBank/DDBJ databases">
        <title>Comparative genomics of wheat-associated soil bacteria to identify genetic determinants of phenazine resistance.</title>
        <authorList>
            <person name="Mouncey N."/>
        </authorList>
    </citation>
    <scope>NUCLEOTIDE SEQUENCE [LARGE SCALE GENOMIC DNA]</scope>
    <source>
        <strain evidence="3 4">W2I16</strain>
    </source>
</reference>
<keyword evidence="2" id="KW-0812">Transmembrane</keyword>
<keyword evidence="2" id="KW-1133">Transmembrane helix</keyword>